<evidence type="ECO:0000256" key="8">
    <source>
        <dbReference type="ARBA" id="ARBA00022962"/>
    </source>
</evidence>
<dbReference type="GO" id="GO:0005524">
    <property type="term" value="F:ATP binding"/>
    <property type="evidence" value="ECO:0007669"/>
    <property type="project" value="UniProtKB-KW"/>
</dbReference>
<accession>A0A402CUU3</accession>
<comment type="function">
    <text evidence="11">Catalyzes the ATP-dependent amination of UTP to CTP with either L-glutamine or ammonia as the source of nitrogen. Regulates intracellular CTP levels through interactions with the four ribonucleotide triphosphates.</text>
</comment>
<dbReference type="FunCoup" id="A0A402CUU3">
    <property type="interactions" value="499"/>
</dbReference>
<dbReference type="SUPFAM" id="SSF52317">
    <property type="entry name" value="Class I glutamine amidotransferase-like"/>
    <property type="match status" value="1"/>
</dbReference>
<dbReference type="InterPro" id="IPR029062">
    <property type="entry name" value="Class_I_gatase-like"/>
</dbReference>
<keyword evidence="7 11" id="KW-0460">Magnesium</keyword>
<dbReference type="OrthoDB" id="9801107at2"/>
<dbReference type="PROSITE" id="PS51273">
    <property type="entry name" value="GATASE_TYPE_1"/>
    <property type="match status" value="1"/>
</dbReference>
<feature type="active site" evidence="11">
    <location>
        <position position="532"/>
    </location>
</feature>
<dbReference type="NCBIfam" id="TIGR00337">
    <property type="entry name" value="PyrG"/>
    <property type="match status" value="1"/>
</dbReference>
<evidence type="ECO:0000256" key="11">
    <source>
        <dbReference type="HAMAP-Rule" id="MF_01227"/>
    </source>
</evidence>
<comment type="miscellaneous">
    <text evidence="11">CTPSs have evolved a hybrid strategy for distinguishing between UTP and CTP. The overlapping regions of the product feedback inhibitory and substrate sites recognize a common feature in both compounds, the triphosphate moiety. To differentiate isosteric substrate and product pyrimidine rings, an additional pocket far from the expected kinase/ligase catalytic site, specifically recognizes the cytosine and ribose portions of the product inhibitor.</text>
</comment>
<keyword evidence="6 11" id="KW-0067">ATP-binding</keyword>
<feature type="binding site" evidence="11">
    <location>
        <position position="426"/>
    </location>
    <ligand>
        <name>L-glutamine</name>
        <dbReference type="ChEBI" id="CHEBI:58359"/>
    </ligand>
</feature>
<evidence type="ECO:0000313" key="12">
    <source>
        <dbReference type="EMBL" id="BDI29084.1"/>
    </source>
</evidence>
<feature type="binding site" evidence="11">
    <location>
        <position position="90"/>
    </location>
    <ligand>
        <name>Mg(2+)</name>
        <dbReference type="ChEBI" id="CHEBI:18420"/>
    </ligand>
</feature>
<keyword evidence="3 11" id="KW-0436">Ligase</keyword>
<dbReference type="FunFam" id="3.40.50.300:FF:000009">
    <property type="entry name" value="CTP synthase"/>
    <property type="match status" value="1"/>
</dbReference>
<dbReference type="CDD" id="cd01746">
    <property type="entry name" value="GATase1_CTP_Synthase"/>
    <property type="match status" value="1"/>
</dbReference>
<dbReference type="Proteomes" id="UP000287394">
    <property type="component" value="Chromosome"/>
</dbReference>
<evidence type="ECO:0000256" key="6">
    <source>
        <dbReference type="ARBA" id="ARBA00022840"/>
    </source>
</evidence>
<protein>
    <recommendedName>
        <fullName evidence="11">CTP synthase</fullName>
        <ecNumber evidence="11">6.3.4.2</ecNumber>
    </recommendedName>
    <alternativeName>
        <fullName evidence="11">Cytidine 5'-triphosphate synthase</fullName>
    </alternativeName>
    <alternativeName>
        <fullName evidence="11">Cytidine triphosphate synthetase</fullName>
        <shortName evidence="11">CTP synthetase</shortName>
        <shortName evidence="11">CTPS</shortName>
    </alternativeName>
    <alternativeName>
        <fullName evidence="11">UTP--ammonia ligase</fullName>
    </alternativeName>
</protein>
<reference evidence="12 13" key="1">
    <citation type="journal article" date="2019" name="Int. J. Syst. Evol. Microbiol.">
        <title>Capsulimonas corticalis gen. nov., sp. nov., an aerobic capsulated bacterium, of a novel bacterial order, Capsulimonadales ord. nov., of the class Armatimonadia of the phylum Armatimonadetes.</title>
        <authorList>
            <person name="Li J."/>
            <person name="Kudo C."/>
            <person name="Tonouchi A."/>
        </authorList>
    </citation>
    <scope>NUCLEOTIDE SEQUENCE [LARGE SCALE GENOMIC DNA]</scope>
    <source>
        <strain evidence="12 13">AX-7</strain>
    </source>
</reference>
<keyword evidence="9 11" id="KW-0665">Pyrimidine biosynthesis</keyword>
<name>A0A402CUU3_9BACT</name>
<evidence type="ECO:0000256" key="10">
    <source>
        <dbReference type="ARBA" id="ARBA00047781"/>
    </source>
</evidence>
<dbReference type="InterPro" id="IPR033828">
    <property type="entry name" value="GATase1_CTP_Synthase"/>
</dbReference>
<feature type="region of interest" description="Amidoligase domain" evidence="11">
    <location>
        <begin position="1"/>
        <end position="286"/>
    </location>
</feature>
<proteinExistence type="inferred from homology"/>
<evidence type="ECO:0000313" key="13">
    <source>
        <dbReference type="Proteomes" id="UP000287394"/>
    </source>
</evidence>
<feature type="active site" evidence="11">
    <location>
        <position position="530"/>
    </location>
</feature>
<feature type="binding site" evidence="11">
    <location>
        <position position="32"/>
    </location>
    <ligand>
        <name>CTP</name>
        <dbReference type="ChEBI" id="CHEBI:37563"/>
        <note>allosteric inhibitor</note>
    </ligand>
</feature>
<feature type="binding site" evidence="11">
    <location>
        <begin position="167"/>
        <end position="169"/>
    </location>
    <ligand>
        <name>CTP</name>
        <dbReference type="ChEBI" id="CHEBI:37563"/>
        <note>allosteric inhibitor</note>
    </ligand>
</feature>
<comment type="catalytic activity">
    <reaction evidence="11">
        <text>UTP + NH4(+) + ATP = CTP + ADP + phosphate + 2 H(+)</text>
        <dbReference type="Rhea" id="RHEA:16597"/>
        <dbReference type="ChEBI" id="CHEBI:15378"/>
        <dbReference type="ChEBI" id="CHEBI:28938"/>
        <dbReference type="ChEBI" id="CHEBI:30616"/>
        <dbReference type="ChEBI" id="CHEBI:37563"/>
        <dbReference type="ChEBI" id="CHEBI:43474"/>
        <dbReference type="ChEBI" id="CHEBI:46398"/>
        <dbReference type="ChEBI" id="CHEBI:456216"/>
    </reaction>
</comment>
<dbReference type="FunFam" id="3.40.50.880:FF:000002">
    <property type="entry name" value="CTP synthase"/>
    <property type="match status" value="1"/>
</dbReference>
<dbReference type="InterPro" id="IPR017926">
    <property type="entry name" value="GATASE"/>
</dbReference>
<dbReference type="GO" id="GO:0042802">
    <property type="term" value="F:identical protein binding"/>
    <property type="evidence" value="ECO:0007669"/>
    <property type="project" value="TreeGrafter"/>
</dbReference>
<keyword evidence="4 11" id="KW-0479">Metal-binding</keyword>
<dbReference type="PANTHER" id="PTHR11550:SF0">
    <property type="entry name" value="CTP SYNTHASE-RELATED"/>
    <property type="match status" value="1"/>
</dbReference>
<feature type="active site" description="Nucleophile; for glutamine hydrolysis" evidence="11">
    <location>
        <position position="402"/>
    </location>
</feature>
<feature type="binding site" evidence="11">
    <location>
        <position position="32"/>
    </location>
    <ligand>
        <name>UTP</name>
        <dbReference type="ChEBI" id="CHEBI:46398"/>
    </ligand>
</feature>
<keyword evidence="5 11" id="KW-0547">Nucleotide-binding</keyword>
<dbReference type="EMBL" id="AP025739">
    <property type="protein sequence ID" value="BDI29084.1"/>
    <property type="molecule type" value="Genomic_DNA"/>
</dbReference>
<evidence type="ECO:0000256" key="9">
    <source>
        <dbReference type="ARBA" id="ARBA00022975"/>
    </source>
</evidence>
<dbReference type="CDD" id="cd03113">
    <property type="entry name" value="CTPS_N"/>
    <property type="match status" value="1"/>
</dbReference>
<dbReference type="Gene3D" id="3.40.50.880">
    <property type="match status" value="1"/>
</dbReference>
<feature type="binding site" evidence="11">
    <location>
        <position position="90"/>
    </location>
    <ligand>
        <name>ATP</name>
        <dbReference type="ChEBI" id="CHEBI:30616"/>
    </ligand>
</feature>
<dbReference type="SUPFAM" id="SSF52540">
    <property type="entry name" value="P-loop containing nucleoside triphosphate hydrolases"/>
    <property type="match status" value="1"/>
</dbReference>
<evidence type="ECO:0000256" key="3">
    <source>
        <dbReference type="ARBA" id="ARBA00022598"/>
    </source>
</evidence>
<comment type="pathway">
    <text evidence="1 11">Pyrimidine metabolism; CTP biosynthesis via de novo pathway; CTP from UDP: step 2/2.</text>
</comment>
<evidence type="ECO:0000256" key="2">
    <source>
        <dbReference type="ARBA" id="ARBA00007533"/>
    </source>
</evidence>
<dbReference type="InterPro" id="IPR027417">
    <property type="entry name" value="P-loop_NTPase"/>
</dbReference>
<feature type="binding site" evidence="11">
    <location>
        <begin position="403"/>
        <end position="406"/>
    </location>
    <ligand>
        <name>L-glutamine</name>
        <dbReference type="ChEBI" id="CHEBI:58359"/>
    </ligand>
</feature>
<feature type="binding site" evidence="11">
    <location>
        <position position="243"/>
    </location>
    <ligand>
        <name>UTP</name>
        <dbReference type="ChEBI" id="CHEBI:46398"/>
    </ligand>
</feature>
<dbReference type="HAMAP" id="MF_01227">
    <property type="entry name" value="PyrG"/>
    <property type="match status" value="1"/>
</dbReference>
<comment type="catalytic activity">
    <reaction evidence="11">
        <text>L-glutamine + H2O = L-glutamate + NH4(+)</text>
        <dbReference type="Rhea" id="RHEA:15889"/>
        <dbReference type="ChEBI" id="CHEBI:15377"/>
        <dbReference type="ChEBI" id="CHEBI:28938"/>
        <dbReference type="ChEBI" id="CHEBI:29985"/>
        <dbReference type="ChEBI" id="CHEBI:58359"/>
    </reaction>
</comment>
<evidence type="ECO:0000256" key="1">
    <source>
        <dbReference type="ARBA" id="ARBA00005171"/>
    </source>
</evidence>
<dbReference type="KEGG" id="ccot:CCAX7_11350"/>
<feature type="binding site" evidence="11">
    <location>
        <begin position="33"/>
        <end position="38"/>
    </location>
    <ligand>
        <name>ATP</name>
        <dbReference type="ChEBI" id="CHEBI:30616"/>
    </ligand>
</feature>
<dbReference type="GO" id="GO:0046872">
    <property type="term" value="F:metal ion binding"/>
    <property type="evidence" value="ECO:0007669"/>
    <property type="project" value="UniProtKB-KW"/>
</dbReference>
<gene>
    <name evidence="11 12" type="primary">pyrG</name>
    <name evidence="12" type="ORF">CCAX7_11350</name>
</gene>
<dbReference type="GO" id="GO:0005829">
    <property type="term" value="C:cytosol"/>
    <property type="evidence" value="ECO:0007669"/>
    <property type="project" value="TreeGrafter"/>
</dbReference>
<dbReference type="Pfam" id="PF06418">
    <property type="entry name" value="CTP_synth_N"/>
    <property type="match status" value="1"/>
</dbReference>
<keyword evidence="13" id="KW-1185">Reference proteome</keyword>
<comment type="caution">
    <text evidence="11">Lacks conserved residue(s) required for the propagation of feature annotation.</text>
</comment>
<feature type="binding site" evidence="11">
    <location>
        <position position="375"/>
    </location>
    <ligand>
        <name>L-glutamine</name>
        <dbReference type="ChEBI" id="CHEBI:58359"/>
    </ligand>
</feature>
<organism evidence="12 13">
    <name type="scientific">Capsulimonas corticalis</name>
    <dbReference type="NCBI Taxonomy" id="2219043"/>
    <lineage>
        <taxon>Bacteria</taxon>
        <taxon>Bacillati</taxon>
        <taxon>Armatimonadota</taxon>
        <taxon>Armatimonadia</taxon>
        <taxon>Capsulimonadales</taxon>
        <taxon>Capsulimonadaceae</taxon>
        <taxon>Capsulimonas</taxon>
    </lineage>
</organism>
<feature type="binding site" evidence="11">
    <location>
        <position position="243"/>
    </location>
    <ligand>
        <name>CTP</name>
        <dbReference type="ChEBI" id="CHEBI:37563"/>
        <note>allosteric inhibitor</note>
    </ligand>
</feature>
<dbReference type="PANTHER" id="PTHR11550">
    <property type="entry name" value="CTP SYNTHASE"/>
    <property type="match status" value="1"/>
</dbReference>
<comment type="similarity">
    <text evidence="2 11">Belongs to the CTP synthase family.</text>
</comment>
<feature type="binding site" evidence="11">
    <location>
        <position position="483"/>
    </location>
    <ligand>
        <name>L-glutamine</name>
        <dbReference type="ChEBI" id="CHEBI:58359"/>
    </ligand>
</feature>
<dbReference type="Pfam" id="PF00117">
    <property type="entry name" value="GATase"/>
    <property type="match status" value="1"/>
</dbReference>
<feature type="binding site" evidence="11">
    <location>
        <position position="73"/>
    </location>
    <ligand>
        <name>L-glutamine</name>
        <dbReference type="ChEBI" id="CHEBI:58359"/>
    </ligand>
</feature>
<dbReference type="Gene3D" id="3.40.50.300">
    <property type="entry name" value="P-loop containing nucleotide triphosphate hydrolases"/>
    <property type="match status" value="1"/>
</dbReference>
<dbReference type="EC" id="6.3.4.2" evidence="11"/>
<comment type="catalytic activity">
    <reaction evidence="10 11">
        <text>UTP + L-glutamine + ATP + H2O = CTP + L-glutamate + ADP + phosphate + 2 H(+)</text>
        <dbReference type="Rhea" id="RHEA:26426"/>
        <dbReference type="ChEBI" id="CHEBI:15377"/>
        <dbReference type="ChEBI" id="CHEBI:15378"/>
        <dbReference type="ChEBI" id="CHEBI:29985"/>
        <dbReference type="ChEBI" id="CHEBI:30616"/>
        <dbReference type="ChEBI" id="CHEBI:37563"/>
        <dbReference type="ChEBI" id="CHEBI:43474"/>
        <dbReference type="ChEBI" id="CHEBI:46398"/>
        <dbReference type="ChEBI" id="CHEBI:58359"/>
        <dbReference type="ChEBI" id="CHEBI:456216"/>
        <dbReference type="EC" id="6.3.4.2"/>
    </reaction>
</comment>
<feature type="binding site" evidence="11">
    <location>
        <begin position="207"/>
        <end position="212"/>
    </location>
    <ligand>
        <name>CTP</name>
        <dbReference type="ChEBI" id="CHEBI:37563"/>
        <note>allosteric inhibitor</note>
    </ligand>
</feature>
<dbReference type="NCBIfam" id="NF003792">
    <property type="entry name" value="PRK05380.1"/>
    <property type="match status" value="1"/>
</dbReference>
<feature type="binding site" evidence="11">
    <location>
        <position position="160"/>
    </location>
    <ligand>
        <name>Mg(2+)</name>
        <dbReference type="ChEBI" id="CHEBI:18420"/>
    </ligand>
</feature>
<dbReference type="InterPro" id="IPR004468">
    <property type="entry name" value="CTP_synthase"/>
</dbReference>
<keyword evidence="8 11" id="KW-0315">Glutamine amidotransferase</keyword>
<dbReference type="GO" id="GO:0097268">
    <property type="term" value="C:cytoophidium"/>
    <property type="evidence" value="ECO:0007669"/>
    <property type="project" value="UniProtKB-ARBA"/>
</dbReference>
<dbReference type="GO" id="GO:0019856">
    <property type="term" value="P:pyrimidine nucleobase biosynthetic process"/>
    <property type="evidence" value="ECO:0007669"/>
    <property type="project" value="TreeGrafter"/>
</dbReference>
<dbReference type="GO" id="GO:0044210">
    <property type="term" value="P:'de novo' CTP biosynthetic process"/>
    <property type="evidence" value="ECO:0007669"/>
    <property type="project" value="UniProtKB-UniRule"/>
</dbReference>
<feature type="binding site" evidence="11">
    <location>
        <position position="261"/>
    </location>
    <ligand>
        <name>ATP</name>
        <dbReference type="ChEBI" id="CHEBI:30616"/>
    </ligand>
</feature>
<evidence type="ECO:0000256" key="7">
    <source>
        <dbReference type="ARBA" id="ARBA00022842"/>
    </source>
</evidence>
<comment type="activity regulation">
    <text evidence="11">Allosterically activated by GTP, when glutamine is the substrate; GTP has no effect on the reaction when ammonia is the substrate. The allosteric effector GTP functions by stabilizing the protein conformation that binds the tetrahedral intermediate(s) formed during glutamine hydrolysis. Inhibited by the product CTP, via allosteric rather than competitive inhibition.</text>
</comment>
<dbReference type="GO" id="GO:0003883">
    <property type="term" value="F:CTP synthase activity"/>
    <property type="evidence" value="ECO:0007669"/>
    <property type="project" value="UniProtKB-UniRule"/>
</dbReference>
<dbReference type="AlphaFoldDB" id="A0A402CUU3"/>
<comment type="subunit">
    <text evidence="11">Homotetramer.</text>
</comment>
<sequence>MDTSPATNGASAAKKNGSHPTKYIFVTGGVVSSIGKGITTASLGRLLRNRGYSVTMTKLDPYINVDAGTMNPYQHGEVFVTDDGAETDLDLGHYERFVDINLTRDSTVTTGRVYSTVIAKERRGDYLGGTVQMIPHITNEIKERVIGLGEKSGANVVIAEIGGTVGDIEGLPFLEAIRQLKKDVGADNVLYVHVTLIPYIGPWGEVKTKPTQHSVIKLREIGIQPDVLICRTQSNISDEMKDKISLFCDVEKGAVIENQDVDTIYEVPLVFEKEGLADLVVRRLKLDETHPNLDEWVDLVRRVKAPKHQVKIAVVGKYTGNGDSYISIAEALGHGGIASDAGVKIEWIESDDLEEDGIDFAARFAETDALVVAPGFGARGVEGKIQAIKYARESGLPFFGICYGLQMAVIEFARHGCGLTDANTEEVNPDSPYPVVHILPEQKHVVDKGASMRLGTYPCHLTLNSIAAKMYGSDVIEERHRHRYEVNNEYRKQLGNAGMVFSGVSPDYRLVEIVELPQDVHPYFIATQFHPEFKSRPNRAHPLFAGLVAAALKRRQDLDAKKPRVTATPVDALEEAAVQAS</sequence>
<dbReference type="RefSeq" id="WP_119321130.1">
    <property type="nucleotide sequence ID" value="NZ_AP025739.1"/>
</dbReference>
<evidence type="ECO:0000256" key="5">
    <source>
        <dbReference type="ARBA" id="ARBA00022741"/>
    </source>
</evidence>
<feature type="binding site" evidence="11">
    <location>
        <begin position="207"/>
        <end position="212"/>
    </location>
    <ligand>
        <name>UTP</name>
        <dbReference type="ChEBI" id="CHEBI:46398"/>
    </ligand>
</feature>
<dbReference type="InterPro" id="IPR017456">
    <property type="entry name" value="CTP_synthase_N"/>
</dbReference>
<evidence type="ECO:0000256" key="4">
    <source>
        <dbReference type="ARBA" id="ARBA00022723"/>
    </source>
</evidence>